<dbReference type="InterPro" id="IPR047854">
    <property type="entry name" value="RFC_lid"/>
</dbReference>
<dbReference type="Pfam" id="PF00004">
    <property type="entry name" value="AAA"/>
    <property type="match status" value="1"/>
</dbReference>
<sequence>MEGFLKTGKLGSNAGSSGKSRAKADADERRSKAPWVEKYRPKTVEEVVAQPEVVSVLQQVLSKGADLPNLLLYGPPGTGKTSTIMAAARQLFGDLYRERVLELNASDERGIQVIREKVKQFAQLAASSERPDGKKCPGFKIVILDEADSMTKQAQSALRRTMERESKSTRFCLVCNYVSRIIEPITSRCAKFRFKPLSKEQLIGRLEMIANEEGVTVGDGAIEAVITTSGGDLRRAITCLQSCSRLKNKELPVEKEEVVELMGVVPGNWIHELLEVTATKNYDKVDAFVNNILLEAYSASQIMLQLHDRILDKDDLNDESKAVVCEKIAICMAALERGADEYLQLMALMCTMMYVF</sequence>
<dbReference type="Gene3D" id="1.10.8.60">
    <property type="match status" value="1"/>
</dbReference>
<dbReference type="PANTHER" id="PTHR11669">
    <property type="entry name" value="REPLICATION FACTOR C / DNA POLYMERASE III GAMMA-TAU SUBUNIT"/>
    <property type="match status" value="1"/>
</dbReference>
<evidence type="ECO:0000256" key="6">
    <source>
        <dbReference type="ARBA" id="ARBA00023242"/>
    </source>
</evidence>
<dbReference type="InterPro" id="IPR008921">
    <property type="entry name" value="DNA_pol3_clamp-load_cplx_C"/>
</dbReference>
<evidence type="ECO:0000313" key="9">
    <source>
        <dbReference type="EMBL" id="CAB3369084.1"/>
    </source>
</evidence>
<dbReference type="FunFam" id="3.40.50.300:FF:000129">
    <property type="entry name" value="Replication factor C subunit 5"/>
    <property type="match status" value="1"/>
</dbReference>
<evidence type="ECO:0000256" key="7">
    <source>
        <dbReference type="SAM" id="MobiDB-lite"/>
    </source>
</evidence>
<protein>
    <recommendedName>
        <fullName evidence="8">AAA+ ATPase domain-containing protein</fullName>
    </recommendedName>
</protein>
<comment type="caution">
    <text evidence="9">The sequence shown here is derived from an EMBL/GenBank/DDBJ whole genome shotgun (WGS) entry which is preliminary data.</text>
</comment>
<evidence type="ECO:0000256" key="2">
    <source>
        <dbReference type="ARBA" id="ARBA00005378"/>
    </source>
</evidence>
<dbReference type="SUPFAM" id="SSF48019">
    <property type="entry name" value="post-AAA+ oligomerization domain-like"/>
    <property type="match status" value="1"/>
</dbReference>
<dbReference type="InterPro" id="IPR050238">
    <property type="entry name" value="DNA_Rep/Repair_Clamp_Loader"/>
</dbReference>
<feature type="compositionally biased region" description="Basic and acidic residues" evidence="7">
    <location>
        <begin position="22"/>
        <end position="34"/>
    </location>
</feature>
<dbReference type="InterPro" id="IPR027417">
    <property type="entry name" value="P-loop_NTPase"/>
</dbReference>
<dbReference type="GO" id="GO:0005663">
    <property type="term" value="C:DNA replication factor C complex"/>
    <property type="evidence" value="ECO:0007669"/>
    <property type="project" value="TreeGrafter"/>
</dbReference>
<dbReference type="CDD" id="cd18140">
    <property type="entry name" value="HLD_clamp_RFC"/>
    <property type="match status" value="1"/>
</dbReference>
<keyword evidence="10" id="KW-1185">Reference proteome</keyword>
<dbReference type="AlphaFoldDB" id="A0A8S1CMS0"/>
<dbReference type="SUPFAM" id="SSF52540">
    <property type="entry name" value="P-loop containing nucleoside triphosphate hydrolases"/>
    <property type="match status" value="1"/>
</dbReference>
<dbReference type="GO" id="GO:0005524">
    <property type="term" value="F:ATP binding"/>
    <property type="evidence" value="ECO:0007669"/>
    <property type="project" value="UniProtKB-KW"/>
</dbReference>
<evidence type="ECO:0000256" key="4">
    <source>
        <dbReference type="ARBA" id="ARBA00022741"/>
    </source>
</evidence>
<dbReference type="SMART" id="SM00382">
    <property type="entry name" value="AAA"/>
    <property type="match status" value="1"/>
</dbReference>
<feature type="domain" description="AAA+ ATPase" evidence="8">
    <location>
        <begin position="66"/>
        <end position="200"/>
    </location>
</feature>
<dbReference type="Gene3D" id="3.40.50.300">
    <property type="entry name" value="P-loop containing nucleotide triphosphate hydrolases"/>
    <property type="match status" value="1"/>
</dbReference>
<name>A0A8S1CMS0_9INSE</name>
<dbReference type="CDD" id="cd00009">
    <property type="entry name" value="AAA"/>
    <property type="match status" value="1"/>
</dbReference>
<comment type="similarity">
    <text evidence="2">Belongs to the activator 1 small subunits family.</text>
</comment>
<keyword evidence="4" id="KW-0547">Nucleotide-binding</keyword>
<comment type="subcellular location">
    <subcellularLocation>
        <location evidence="1">Nucleus</location>
    </subcellularLocation>
</comment>
<feature type="region of interest" description="Disordered" evidence="7">
    <location>
        <begin position="1"/>
        <end position="34"/>
    </location>
</feature>
<dbReference type="NCBIfam" id="NF001679">
    <property type="entry name" value="PRK00440.1"/>
    <property type="match status" value="1"/>
</dbReference>
<accession>A0A8S1CMS0</accession>
<dbReference type="GO" id="GO:0005634">
    <property type="term" value="C:nucleus"/>
    <property type="evidence" value="ECO:0007669"/>
    <property type="project" value="UniProtKB-SubCell"/>
</dbReference>
<keyword evidence="6" id="KW-0539">Nucleus</keyword>
<reference evidence="9 10" key="1">
    <citation type="submission" date="2020-04" db="EMBL/GenBank/DDBJ databases">
        <authorList>
            <person name="Alioto T."/>
            <person name="Alioto T."/>
            <person name="Gomez Garrido J."/>
        </authorList>
    </citation>
    <scope>NUCLEOTIDE SEQUENCE [LARGE SCALE GENOMIC DNA]</scope>
</reference>
<dbReference type="GO" id="GO:0003689">
    <property type="term" value="F:DNA clamp loader activity"/>
    <property type="evidence" value="ECO:0007669"/>
    <property type="project" value="TreeGrafter"/>
</dbReference>
<dbReference type="GO" id="GO:0016887">
    <property type="term" value="F:ATP hydrolysis activity"/>
    <property type="evidence" value="ECO:0007669"/>
    <property type="project" value="InterPro"/>
</dbReference>
<dbReference type="GO" id="GO:0006281">
    <property type="term" value="P:DNA repair"/>
    <property type="evidence" value="ECO:0007669"/>
    <property type="project" value="TreeGrafter"/>
</dbReference>
<dbReference type="Pfam" id="PF08542">
    <property type="entry name" value="Rep_fac_C"/>
    <property type="match status" value="1"/>
</dbReference>
<gene>
    <name evidence="9" type="ORF">CLODIP_2_CD02566</name>
</gene>
<evidence type="ECO:0000256" key="1">
    <source>
        <dbReference type="ARBA" id="ARBA00004123"/>
    </source>
</evidence>
<dbReference type="Proteomes" id="UP000494165">
    <property type="component" value="Unassembled WGS sequence"/>
</dbReference>
<organism evidence="9 10">
    <name type="scientific">Cloeon dipterum</name>
    <dbReference type="NCBI Taxonomy" id="197152"/>
    <lineage>
        <taxon>Eukaryota</taxon>
        <taxon>Metazoa</taxon>
        <taxon>Ecdysozoa</taxon>
        <taxon>Arthropoda</taxon>
        <taxon>Hexapoda</taxon>
        <taxon>Insecta</taxon>
        <taxon>Pterygota</taxon>
        <taxon>Palaeoptera</taxon>
        <taxon>Ephemeroptera</taxon>
        <taxon>Pisciforma</taxon>
        <taxon>Baetidae</taxon>
        <taxon>Cloeon</taxon>
    </lineage>
</organism>
<dbReference type="InterPro" id="IPR003959">
    <property type="entry name" value="ATPase_AAA_core"/>
</dbReference>
<evidence type="ECO:0000259" key="8">
    <source>
        <dbReference type="SMART" id="SM00382"/>
    </source>
</evidence>
<dbReference type="Pfam" id="PF21960">
    <property type="entry name" value="RCF1-5-like_lid"/>
    <property type="match status" value="1"/>
</dbReference>
<dbReference type="GO" id="GO:0003677">
    <property type="term" value="F:DNA binding"/>
    <property type="evidence" value="ECO:0007669"/>
    <property type="project" value="InterPro"/>
</dbReference>
<dbReference type="GO" id="GO:0006261">
    <property type="term" value="P:DNA-templated DNA replication"/>
    <property type="evidence" value="ECO:0007669"/>
    <property type="project" value="TreeGrafter"/>
</dbReference>
<dbReference type="InterPro" id="IPR013748">
    <property type="entry name" value="Rep_factorC_C"/>
</dbReference>
<dbReference type="FunFam" id="1.20.272.10:FF:000011">
    <property type="entry name" value="Replication factor C subunit 2"/>
    <property type="match status" value="1"/>
</dbReference>
<evidence type="ECO:0000256" key="3">
    <source>
        <dbReference type="ARBA" id="ARBA00022705"/>
    </source>
</evidence>
<dbReference type="EMBL" id="CADEPI010000042">
    <property type="protein sequence ID" value="CAB3369084.1"/>
    <property type="molecule type" value="Genomic_DNA"/>
</dbReference>
<evidence type="ECO:0000256" key="5">
    <source>
        <dbReference type="ARBA" id="ARBA00022840"/>
    </source>
</evidence>
<keyword evidence="5" id="KW-0067">ATP-binding</keyword>
<dbReference type="OrthoDB" id="10249205at2759"/>
<dbReference type="PANTHER" id="PTHR11669:SF20">
    <property type="entry name" value="REPLICATION FACTOR C SUBUNIT 4"/>
    <property type="match status" value="1"/>
</dbReference>
<proteinExistence type="inferred from homology"/>
<evidence type="ECO:0000313" key="10">
    <source>
        <dbReference type="Proteomes" id="UP000494165"/>
    </source>
</evidence>
<dbReference type="InterPro" id="IPR003593">
    <property type="entry name" value="AAA+_ATPase"/>
</dbReference>
<keyword evidence="3" id="KW-0235">DNA replication</keyword>
<dbReference type="Gene3D" id="1.20.272.10">
    <property type="match status" value="1"/>
</dbReference>